<gene>
    <name evidence="13" type="ORF">C7381_10568</name>
</gene>
<feature type="transmembrane region" description="Helical" evidence="10">
    <location>
        <begin position="353"/>
        <end position="378"/>
    </location>
</feature>
<dbReference type="Pfam" id="PF12704">
    <property type="entry name" value="MacB_PCD"/>
    <property type="match status" value="1"/>
</dbReference>
<dbReference type="Proteomes" id="UP000245793">
    <property type="component" value="Unassembled WGS sequence"/>
</dbReference>
<keyword evidence="5" id="KW-1003">Cell membrane</keyword>
<protein>
    <recommendedName>
        <fullName evidence="4">Putative hemin transport system permease protein HrtB</fullName>
    </recommendedName>
</protein>
<dbReference type="InterPro" id="IPR051125">
    <property type="entry name" value="ABC-4/HrtB_transporter"/>
</dbReference>
<evidence type="ECO:0000256" key="3">
    <source>
        <dbReference type="ARBA" id="ARBA00011131"/>
    </source>
</evidence>
<feature type="domain" description="ABC3 transporter permease C-terminal" evidence="11">
    <location>
        <begin position="270"/>
        <end position="385"/>
    </location>
</feature>
<evidence type="ECO:0000256" key="5">
    <source>
        <dbReference type="ARBA" id="ARBA00022475"/>
    </source>
</evidence>
<organism evidence="13 14">
    <name type="scientific">Ezakiella coagulans</name>
    <dbReference type="NCBI Taxonomy" id="46507"/>
    <lineage>
        <taxon>Bacteria</taxon>
        <taxon>Bacillati</taxon>
        <taxon>Bacillota</taxon>
        <taxon>Tissierellia</taxon>
        <taxon>Ezakiella</taxon>
    </lineage>
</organism>
<evidence type="ECO:0000313" key="14">
    <source>
        <dbReference type="Proteomes" id="UP000245793"/>
    </source>
</evidence>
<evidence type="ECO:0000313" key="13">
    <source>
        <dbReference type="EMBL" id="PVY94365.1"/>
    </source>
</evidence>
<comment type="function">
    <text evidence="9">Part of the ABC transporter complex hrt involved in hemin import. Responsible for the translocation of the substrate across the membrane.</text>
</comment>
<dbReference type="AlphaFoldDB" id="A0A2U1E391"/>
<dbReference type="EMBL" id="QEKV01000005">
    <property type="protein sequence ID" value="PVY94365.1"/>
    <property type="molecule type" value="Genomic_DNA"/>
</dbReference>
<comment type="similarity">
    <text evidence="2">Belongs to the ABC-4 integral membrane protein family. HrtB subfamily.</text>
</comment>
<evidence type="ECO:0000256" key="9">
    <source>
        <dbReference type="ARBA" id="ARBA00024973"/>
    </source>
</evidence>
<dbReference type="PANTHER" id="PTHR43738">
    <property type="entry name" value="ABC TRANSPORTER, MEMBRANE PROTEIN"/>
    <property type="match status" value="1"/>
</dbReference>
<sequence length="400" mass="44710">MRLNSKEIAFKNIQNKSVRSASLIILTAILTLVLFLSSFLILSLRNGMHSLANRMGADIIVVPEGYDSKIRGAILRGEPNTFFLDKSVVEKIRKIEGVEIATPQLFIATLSAGCCSFPIQVIGFDSDTDFVVKPWLATQAKLPLEKGEVLVGHNIVGDMHEHVKFFNQEFIIRGRLAKTGMGFDNTVFVNFEEARRLAKEYEKILKLEDKDHENMISCVMIKVDNSVDPVEVQNKIRNEFAGQGVYPLLSQSMMNEVSTSTQDMIKYVYILIALVWLLVFLVLTLVYSITIKERKREFATLRILGASKKHLRGIILWEIFTINISGAACGSVLGLIISILFGTWFSQSFKMPFLAPNALTLAIIFIAVFAIGTIMGPLSSLISIKKMNAEELGLLLRQND</sequence>
<reference evidence="13 14" key="1">
    <citation type="submission" date="2018-04" db="EMBL/GenBank/DDBJ databases">
        <title>Genomic Encyclopedia of Type Strains, Phase IV (KMG-IV): sequencing the most valuable type-strain genomes for metagenomic binning, comparative biology and taxonomic classification.</title>
        <authorList>
            <person name="Goeker M."/>
        </authorList>
    </citation>
    <scope>NUCLEOTIDE SEQUENCE [LARGE SCALE GENOMIC DNA]</scope>
    <source>
        <strain evidence="13 14">DSM 20705</strain>
    </source>
</reference>
<evidence type="ECO:0000256" key="2">
    <source>
        <dbReference type="ARBA" id="ARBA00008697"/>
    </source>
</evidence>
<dbReference type="RefSeq" id="WP_116480149.1">
    <property type="nucleotide sequence ID" value="NZ_QEKV01000005.1"/>
</dbReference>
<evidence type="ECO:0000256" key="6">
    <source>
        <dbReference type="ARBA" id="ARBA00022692"/>
    </source>
</evidence>
<feature type="transmembrane region" description="Helical" evidence="10">
    <location>
        <begin position="21"/>
        <end position="44"/>
    </location>
</feature>
<keyword evidence="7 10" id="KW-1133">Transmembrane helix</keyword>
<comment type="subcellular location">
    <subcellularLocation>
        <location evidence="1">Cell membrane</location>
        <topology evidence="1">Multi-pass membrane protein</topology>
    </subcellularLocation>
</comment>
<dbReference type="InterPro" id="IPR003838">
    <property type="entry name" value="ABC3_permease_C"/>
</dbReference>
<feature type="transmembrane region" description="Helical" evidence="10">
    <location>
        <begin position="311"/>
        <end position="341"/>
    </location>
</feature>
<comment type="caution">
    <text evidence="13">The sequence shown here is derived from an EMBL/GenBank/DDBJ whole genome shotgun (WGS) entry which is preliminary data.</text>
</comment>
<comment type="subunit">
    <text evidence="3">The complex is composed of two ATP-binding proteins (HrtA), two transmembrane proteins (HrtB) and a solute-binding protein.</text>
</comment>
<evidence type="ECO:0000256" key="10">
    <source>
        <dbReference type="SAM" id="Phobius"/>
    </source>
</evidence>
<keyword evidence="6 10" id="KW-0812">Transmembrane</keyword>
<feature type="domain" description="MacB-like periplasmic core" evidence="12">
    <location>
        <begin position="37"/>
        <end position="238"/>
    </location>
</feature>
<evidence type="ECO:0000259" key="11">
    <source>
        <dbReference type="Pfam" id="PF02687"/>
    </source>
</evidence>
<dbReference type="InterPro" id="IPR025857">
    <property type="entry name" value="MacB_PCD"/>
</dbReference>
<proteinExistence type="inferred from homology"/>
<evidence type="ECO:0000259" key="12">
    <source>
        <dbReference type="Pfam" id="PF12704"/>
    </source>
</evidence>
<keyword evidence="14" id="KW-1185">Reference proteome</keyword>
<feature type="transmembrane region" description="Helical" evidence="10">
    <location>
        <begin position="267"/>
        <end position="290"/>
    </location>
</feature>
<dbReference type="PANTHER" id="PTHR43738:SF2">
    <property type="entry name" value="ABC TRANSPORTER PERMEASE"/>
    <property type="match status" value="1"/>
</dbReference>
<name>A0A2U1E391_9FIRM</name>
<dbReference type="Pfam" id="PF02687">
    <property type="entry name" value="FtsX"/>
    <property type="match status" value="1"/>
</dbReference>
<dbReference type="GO" id="GO:0005886">
    <property type="term" value="C:plasma membrane"/>
    <property type="evidence" value="ECO:0007669"/>
    <property type="project" value="UniProtKB-SubCell"/>
</dbReference>
<evidence type="ECO:0000256" key="1">
    <source>
        <dbReference type="ARBA" id="ARBA00004651"/>
    </source>
</evidence>
<evidence type="ECO:0000256" key="7">
    <source>
        <dbReference type="ARBA" id="ARBA00022989"/>
    </source>
</evidence>
<accession>A0A2U1E391</accession>
<evidence type="ECO:0000256" key="8">
    <source>
        <dbReference type="ARBA" id="ARBA00023136"/>
    </source>
</evidence>
<evidence type="ECO:0000256" key="4">
    <source>
        <dbReference type="ARBA" id="ARBA00016962"/>
    </source>
</evidence>
<keyword evidence="8 10" id="KW-0472">Membrane</keyword>